<comment type="similarity">
    <text evidence="3 9">Belongs to the DDOST 48 kDa subunit family.</text>
</comment>
<feature type="domain" description="OST48 N-terminal" evidence="10">
    <location>
        <begin position="24"/>
        <end position="276"/>
    </location>
</feature>
<comment type="pathway">
    <text evidence="2 9">Protein modification; protein glycosylation.</text>
</comment>
<reference evidence="12" key="1">
    <citation type="submission" date="2022-12" db="EMBL/GenBank/DDBJ databases">
        <title>Genome assemblies of Blomia tropicalis.</title>
        <authorList>
            <person name="Cui Y."/>
        </authorList>
    </citation>
    <scope>NUCLEOTIDE SEQUENCE</scope>
    <source>
        <tissue evidence="12">Adult mites</tissue>
    </source>
</reference>
<dbReference type="GO" id="GO:0008250">
    <property type="term" value="C:oligosaccharyltransferase complex"/>
    <property type="evidence" value="ECO:0007669"/>
    <property type="project" value="TreeGrafter"/>
</dbReference>
<evidence type="ECO:0000256" key="5">
    <source>
        <dbReference type="ARBA" id="ARBA00022692"/>
    </source>
</evidence>
<gene>
    <name evidence="12" type="ORF">RDWZM_004545</name>
</gene>
<dbReference type="PANTHER" id="PTHR10830">
    <property type="entry name" value="DOLICHYL-DIPHOSPHOOLIGOSACCHARIDE--PROTEIN GLYCOSYLTRANSFERASE 48 KDA SUBUNIT"/>
    <property type="match status" value="1"/>
</dbReference>
<dbReference type="GO" id="GO:0018279">
    <property type="term" value="P:protein N-linked glycosylation via asparagine"/>
    <property type="evidence" value="ECO:0007669"/>
    <property type="project" value="UniProtKB-UniRule"/>
</dbReference>
<evidence type="ECO:0000256" key="7">
    <source>
        <dbReference type="ARBA" id="ARBA00022989"/>
    </source>
</evidence>
<evidence type="ECO:0000256" key="2">
    <source>
        <dbReference type="ARBA" id="ARBA00004922"/>
    </source>
</evidence>
<evidence type="ECO:0000256" key="8">
    <source>
        <dbReference type="ARBA" id="ARBA00023136"/>
    </source>
</evidence>
<comment type="subunit">
    <text evidence="9">Component of the oligosaccharyltransferase (OST) complex.</text>
</comment>
<evidence type="ECO:0000259" key="10">
    <source>
        <dbReference type="Pfam" id="PF03345"/>
    </source>
</evidence>
<keyword evidence="6 9" id="KW-0256">Endoplasmic reticulum</keyword>
<dbReference type="EMBL" id="JAPWDV010000002">
    <property type="protein sequence ID" value="KAJ6218733.1"/>
    <property type="molecule type" value="Genomic_DNA"/>
</dbReference>
<evidence type="ECO:0000313" key="12">
    <source>
        <dbReference type="EMBL" id="KAJ6218733.1"/>
    </source>
</evidence>
<feature type="transmembrane region" description="Helical" evidence="9">
    <location>
        <begin position="403"/>
        <end position="426"/>
    </location>
</feature>
<dbReference type="Pfam" id="PF03345">
    <property type="entry name" value="OST48_N"/>
    <property type="match status" value="1"/>
</dbReference>
<comment type="subcellular location">
    <subcellularLocation>
        <location evidence="1 9">Endoplasmic reticulum membrane</location>
        <topology evidence="1 9">Single-pass type I membrane protein</topology>
    </subcellularLocation>
</comment>
<dbReference type="InterPro" id="IPR055457">
    <property type="entry name" value="OST48_N"/>
</dbReference>
<dbReference type="OrthoDB" id="29105at2759"/>
<evidence type="ECO:0000256" key="6">
    <source>
        <dbReference type="ARBA" id="ARBA00022824"/>
    </source>
</evidence>
<dbReference type="InterPro" id="IPR055459">
    <property type="entry name" value="OST48_MD"/>
</dbReference>
<dbReference type="InterPro" id="IPR005013">
    <property type="entry name" value="DDOST_48_kDa_subunit"/>
</dbReference>
<keyword evidence="8 9" id="KW-0472">Membrane</keyword>
<keyword evidence="9" id="KW-0732">Signal</keyword>
<keyword evidence="7 9" id="KW-1133">Transmembrane helix</keyword>
<sequence>MTPFWLTVLFSIITIGYVAANGPTLVLLDHLSIKETHSIFFKALQDRGFDLTFKLADDATLTLTKYGNPIYKHLILFSPSVEEFGGSINVQSITDFIDNGGNVLVTANENVGDAIRELAVECGLEIDEEGAQVIDHLNYDLSDDGSHTLIVTKSDNLINAKTIVGDKAKLNPVLFHGIGMISDPKNPLILDVMKGSSTSYSFVPTKKVTEYPHAVGKNTVLISALQARNNARIVFVGSLDFFSDTFFQSSVKPKSEDKVYDKSGNEQLATSLAKWVFMEEGVLRVSGVNHFIKGQKSPPEYYTIMEDAEYWITIETYNNGKWIPFEANDVQLEFVRIDPFVRITMKRESNRYVARFRIPDVYGVYQFKVDYKRIGYTNLYSTTQVSVRPLEHTQYERFIVSAYPYYFSAFSMMAGVFVFSFVFLYFKDTSKHSKTD</sequence>
<dbReference type="Proteomes" id="UP001142055">
    <property type="component" value="Chromosome 2"/>
</dbReference>
<protein>
    <recommendedName>
        <fullName evidence="4 9">Dolichyl-diphosphooligosaccharide--protein glycosyltransferase 48 kDa subunit</fullName>
        <shortName evidence="9">Oligosaccharyl transferase 48 kDa subunit</shortName>
    </recommendedName>
</protein>
<keyword evidence="5 9" id="KW-0812">Transmembrane</keyword>
<organism evidence="12 13">
    <name type="scientific">Blomia tropicalis</name>
    <name type="common">Mite</name>
    <dbReference type="NCBI Taxonomy" id="40697"/>
    <lineage>
        <taxon>Eukaryota</taxon>
        <taxon>Metazoa</taxon>
        <taxon>Ecdysozoa</taxon>
        <taxon>Arthropoda</taxon>
        <taxon>Chelicerata</taxon>
        <taxon>Arachnida</taxon>
        <taxon>Acari</taxon>
        <taxon>Acariformes</taxon>
        <taxon>Sarcoptiformes</taxon>
        <taxon>Astigmata</taxon>
        <taxon>Glycyphagoidea</taxon>
        <taxon>Echimyopodidae</taxon>
        <taxon>Blomia</taxon>
    </lineage>
</organism>
<feature type="domain" description="OST48 middle" evidence="11">
    <location>
        <begin position="293"/>
        <end position="426"/>
    </location>
</feature>
<accession>A0A9Q0M2A3</accession>
<dbReference type="Pfam" id="PF23358">
    <property type="entry name" value="OST48_MD"/>
    <property type="match status" value="1"/>
</dbReference>
<evidence type="ECO:0000256" key="3">
    <source>
        <dbReference type="ARBA" id="ARBA00008743"/>
    </source>
</evidence>
<evidence type="ECO:0000256" key="4">
    <source>
        <dbReference type="ARBA" id="ARBA00013350"/>
    </source>
</evidence>
<dbReference type="OMA" id="AHDEYPR"/>
<evidence type="ECO:0000256" key="1">
    <source>
        <dbReference type="ARBA" id="ARBA00004115"/>
    </source>
</evidence>
<feature type="signal peptide" evidence="9">
    <location>
        <begin position="1"/>
        <end position="20"/>
    </location>
</feature>
<proteinExistence type="inferred from homology"/>
<name>A0A9Q0M2A3_BLOTA</name>
<comment type="caution">
    <text evidence="12">The sequence shown here is derived from an EMBL/GenBank/DDBJ whole genome shotgun (WGS) entry which is preliminary data.</text>
</comment>
<feature type="chain" id="PRO_5040542372" description="Dolichyl-diphosphooligosaccharide--protein glycosyltransferase 48 kDa subunit" evidence="9">
    <location>
        <begin position="21"/>
        <end position="436"/>
    </location>
</feature>
<dbReference type="PANTHER" id="PTHR10830:SF0">
    <property type="entry name" value="DOLICHYL-DIPHOSPHOOLIGOSACCHARIDE--PROTEIN GLYCOSYLTRANSFERASE 48 KDA SUBUNIT"/>
    <property type="match status" value="1"/>
</dbReference>
<comment type="function">
    <text evidence="9">Subunit of the oligosaccharyl transferase (OST) complex that catalyzes the initial transfer of a defined glycan (Glc(3)Man(9)GlcNAc(2) in eukaryotes) from the lipid carrier dolichol-pyrophosphate to an asparagine residue within an Asn-X-Ser/Thr consensus motif in nascent polypeptide chains, the first step in protein N-glycosylation. N-glycosylation occurs cotranslationally and the complex associates with the Sec61 complex at the channel-forming translocon complex that mediates protein translocation across the endoplasmic reticulum (ER).</text>
</comment>
<keyword evidence="13" id="KW-1185">Reference proteome</keyword>
<evidence type="ECO:0000313" key="13">
    <source>
        <dbReference type="Proteomes" id="UP001142055"/>
    </source>
</evidence>
<evidence type="ECO:0000256" key="9">
    <source>
        <dbReference type="RuleBase" id="RU361142"/>
    </source>
</evidence>
<dbReference type="AlphaFoldDB" id="A0A9Q0M2A3"/>
<evidence type="ECO:0000259" key="11">
    <source>
        <dbReference type="Pfam" id="PF23358"/>
    </source>
</evidence>